<comment type="catalytic activity">
    <reaction evidence="11">
        <text>L-threonyl-[protein] + ATP = O-phospho-L-threonyl-[protein] + ADP + H(+)</text>
        <dbReference type="Rhea" id="RHEA:46608"/>
        <dbReference type="Rhea" id="RHEA-COMP:11060"/>
        <dbReference type="Rhea" id="RHEA-COMP:11605"/>
        <dbReference type="ChEBI" id="CHEBI:15378"/>
        <dbReference type="ChEBI" id="CHEBI:30013"/>
        <dbReference type="ChEBI" id="CHEBI:30616"/>
        <dbReference type="ChEBI" id="CHEBI:61977"/>
        <dbReference type="ChEBI" id="CHEBI:456216"/>
        <dbReference type="EC" id="2.7.11.1"/>
    </reaction>
</comment>
<dbReference type="PROSITE" id="PS50290">
    <property type="entry name" value="PI3_4_KINASE_3"/>
    <property type="match status" value="1"/>
</dbReference>
<keyword evidence="10" id="KW-0131">Cell cycle</keyword>
<keyword evidence="17" id="KW-1185">Reference proteome</keyword>
<dbReference type="GO" id="GO:0005524">
    <property type="term" value="F:ATP binding"/>
    <property type="evidence" value="ECO:0007669"/>
    <property type="project" value="UniProtKB-KW"/>
</dbReference>
<evidence type="ECO:0000256" key="9">
    <source>
        <dbReference type="ARBA" id="ARBA00023242"/>
    </source>
</evidence>
<feature type="domain" description="FAT" evidence="15">
    <location>
        <begin position="1804"/>
        <end position="2409"/>
    </location>
</feature>
<dbReference type="EC" id="2.7.11.1" evidence="2"/>
<dbReference type="PROSITE" id="PS00915">
    <property type="entry name" value="PI3_4_KINASE_1"/>
    <property type="match status" value="1"/>
</dbReference>
<dbReference type="CDD" id="cd05171">
    <property type="entry name" value="PIKKc_ATM"/>
    <property type="match status" value="1"/>
</dbReference>
<dbReference type="InterPro" id="IPR044107">
    <property type="entry name" value="PIKKc_ATM"/>
</dbReference>
<evidence type="ECO:0000256" key="2">
    <source>
        <dbReference type="ARBA" id="ARBA00012513"/>
    </source>
</evidence>
<keyword evidence="3" id="KW-0723">Serine/threonine-protein kinase</keyword>
<dbReference type="Proteomes" id="UP000835206">
    <property type="component" value="Chromosome 10"/>
</dbReference>
<keyword evidence="7 18" id="KW-0418">Kinase</keyword>
<evidence type="ECO:0000256" key="8">
    <source>
        <dbReference type="ARBA" id="ARBA00022840"/>
    </source>
</evidence>
<dbReference type="SMART" id="SM01343">
    <property type="entry name" value="FATC"/>
    <property type="match status" value="1"/>
</dbReference>
<evidence type="ECO:0000256" key="6">
    <source>
        <dbReference type="ARBA" id="ARBA00022763"/>
    </source>
</evidence>
<dbReference type="SUPFAM" id="SSF56112">
    <property type="entry name" value="Protein kinase-like (PK-like)"/>
    <property type="match status" value="1"/>
</dbReference>
<dbReference type="GeneID" id="100645615"/>
<name>A0A9B0BS48_BOMTE</name>
<keyword evidence="5" id="KW-0547">Nucleotide-binding</keyword>
<dbReference type="InterPro" id="IPR038980">
    <property type="entry name" value="ATM_plant"/>
</dbReference>
<dbReference type="Gene3D" id="1.10.1070.11">
    <property type="entry name" value="Phosphatidylinositol 3-/4-kinase, catalytic domain"/>
    <property type="match status" value="1"/>
</dbReference>
<keyword evidence="9" id="KW-0539">Nucleus</keyword>
<dbReference type="RefSeq" id="XP_003403363.1">
    <property type="nucleotide sequence ID" value="XM_003403315.4"/>
</dbReference>
<evidence type="ECO:0000256" key="5">
    <source>
        <dbReference type="ARBA" id="ARBA00022741"/>
    </source>
</evidence>
<feature type="domain" description="FATC" evidence="16">
    <location>
        <begin position="2841"/>
        <end position="2873"/>
    </location>
</feature>
<dbReference type="InterPro" id="IPR003151">
    <property type="entry name" value="PIK-rel_kinase_FAT"/>
</dbReference>
<evidence type="ECO:0000313" key="18">
    <source>
        <dbReference type="RefSeq" id="XP_003403363.1"/>
    </source>
</evidence>
<evidence type="ECO:0000256" key="4">
    <source>
        <dbReference type="ARBA" id="ARBA00022679"/>
    </source>
</evidence>
<dbReference type="PROSITE" id="PS51189">
    <property type="entry name" value="FAT"/>
    <property type="match status" value="1"/>
</dbReference>
<dbReference type="InterPro" id="IPR018936">
    <property type="entry name" value="PI3/4_kinase_CS"/>
</dbReference>
<dbReference type="InterPro" id="IPR003152">
    <property type="entry name" value="FATC_dom"/>
</dbReference>
<protein>
    <recommendedName>
        <fullName evidence="13">Serine/threonine-protein kinase ATM</fullName>
        <ecNumber evidence="2">2.7.11.1</ecNumber>
    </recommendedName>
</protein>
<comment type="subcellular location">
    <subcellularLocation>
        <location evidence="1">Nucleus</location>
    </subcellularLocation>
</comment>
<dbReference type="InterPro" id="IPR014009">
    <property type="entry name" value="PIK_FAT"/>
</dbReference>
<dbReference type="GO" id="GO:0005634">
    <property type="term" value="C:nucleus"/>
    <property type="evidence" value="ECO:0007669"/>
    <property type="project" value="UniProtKB-SubCell"/>
</dbReference>
<dbReference type="CTD" id="41839"/>
<proteinExistence type="predicted"/>
<dbReference type="Pfam" id="PF02260">
    <property type="entry name" value="FATC"/>
    <property type="match status" value="1"/>
</dbReference>
<dbReference type="PANTHER" id="PTHR37079:SF4">
    <property type="entry name" value="SERINE_THREONINE-PROTEIN KINASE ATM"/>
    <property type="match status" value="1"/>
</dbReference>
<dbReference type="InterPro" id="IPR011009">
    <property type="entry name" value="Kinase-like_dom_sf"/>
</dbReference>
<comment type="catalytic activity">
    <reaction evidence="12">
        <text>L-seryl-[protein] + ATP = O-phospho-L-seryl-[protein] + ADP + H(+)</text>
        <dbReference type="Rhea" id="RHEA:17989"/>
        <dbReference type="Rhea" id="RHEA-COMP:9863"/>
        <dbReference type="Rhea" id="RHEA-COMP:11604"/>
        <dbReference type="ChEBI" id="CHEBI:15378"/>
        <dbReference type="ChEBI" id="CHEBI:29999"/>
        <dbReference type="ChEBI" id="CHEBI:30616"/>
        <dbReference type="ChEBI" id="CHEBI:83421"/>
        <dbReference type="ChEBI" id="CHEBI:456216"/>
        <dbReference type="EC" id="2.7.11.1"/>
    </reaction>
</comment>
<dbReference type="Pfam" id="PF02259">
    <property type="entry name" value="FAT"/>
    <property type="match status" value="1"/>
</dbReference>
<accession>A0A9B0BS48</accession>
<dbReference type="KEGG" id="bter:100645615"/>
<evidence type="ECO:0000313" key="17">
    <source>
        <dbReference type="Proteomes" id="UP000835206"/>
    </source>
</evidence>
<organism evidence="17 18">
    <name type="scientific">Bombus terrestris</name>
    <name type="common">Buff-tailed bumblebee</name>
    <name type="synonym">Apis terrestris</name>
    <dbReference type="NCBI Taxonomy" id="30195"/>
    <lineage>
        <taxon>Eukaryota</taxon>
        <taxon>Metazoa</taxon>
        <taxon>Ecdysozoa</taxon>
        <taxon>Arthropoda</taxon>
        <taxon>Hexapoda</taxon>
        <taxon>Insecta</taxon>
        <taxon>Pterygota</taxon>
        <taxon>Neoptera</taxon>
        <taxon>Endopterygota</taxon>
        <taxon>Hymenoptera</taxon>
        <taxon>Apocrita</taxon>
        <taxon>Aculeata</taxon>
        <taxon>Apoidea</taxon>
        <taxon>Anthophila</taxon>
        <taxon>Apidae</taxon>
        <taxon>Bombus</taxon>
        <taxon>Bombus</taxon>
    </lineage>
</organism>
<evidence type="ECO:0000256" key="1">
    <source>
        <dbReference type="ARBA" id="ARBA00004123"/>
    </source>
</evidence>
<dbReference type="FunFam" id="3.30.1010.10:FF:000023">
    <property type="entry name" value="Serine/threonine-protein kinase ATM"/>
    <property type="match status" value="1"/>
</dbReference>
<dbReference type="Pfam" id="PF00454">
    <property type="entry name" value="PI3_PI4_kinase"/>
    <property type="match status" value="1"/>
</dbReference>
<evidence type="ECO:0000256" key="7">
    <source>
        <dbReference type="ARBA" id="ARBA00022777"/>
    </source>
</evidence>
<evidence type="ECO:0000256" key="13">
    <source>
        <dbReference type="ARBA" id="ARBA00073111"/>
    </source>
</evidence>
<evidence type="ECO:0000256" key="3">
    <source>
        <dbReference type="ARBA" id="ARBA00022527"/>
    </source>
</evidence>
<evidence type="ECO:0000256" key="10">
    <source>
        <dbReference type="ARBA" id="ARBA00023306"/>
    </source>
</evidence>
<evidence type="ECO:0000256" key="11">
    <source>
        <dbReference type="ARBA" id="ARBA00047899"/>
    </source>
</evidence>
<dbReference type="Gene3D" id="3.30.1010.10">
    <property type="entry name" value="Phosphatidylinositol 3-kinase Catalytic Subunit, Chain A, domain 4"/>
    <property type="match status" value="1"/>
</dbReference>
<keyword evidence="4" id="KW-0808">Transferase</keyword>
<dbReference type="PROSITE" id="PS51190">
    <property type="entry name" value="FATC"/>
    <property type="match status" value="1"/>
</dbReference>
<evidence type="ECO:0000259" key="16">
    <source>
        <dbReference type="PROSITE" id="PS51190"/>
    </source>
</evidence>
<dbReference type="PROSITE" id="PS00916">
    <property type="entry name" value="PI3_4_KINASE_2"/>
    <property type="match status" value="1"/>
</dbReference>
<gene>
    <name evidence="18" type="primary">LOC100645615</name>
</gene>
<dbReference type="SMART" id="SM00146">
    <property type="entry name" value="PI3Kc"/>
    <property type="match status" value="1"/>
</dbReference>
<feature type="domain" description="PI3K/PI4K catalytic" evidence="14">
    <location>
        <begin position="2515"/>
        <end position="2830"/>
    </location>
</feature>
<reference evidence="18" key="1">
    <citation type="submission" date="2025-08" db="UniProtKB">
        <authorList>
            <consortium name="RefSeq"/>
        </authorList>
    </citation>
    <scope>IDENTIFICATION</scope>
</reference>
<evidence type="ECO:0000259" key="14">
    <source>
        <dbReference type="PROSITE" id="PS50290"/>
    </source>
</evidence>
<evidence type="ECO:0000259" key="15">
    <source>
        <dbReference type="PROSITE" id="PS51189"/>
    </source>
</evidence>
<sequence>MSRYLERVQEILRNADSKKVASKKMCVQELLELYENEDAILEICKNTKERKEMKEKTQSIVDWSYITHSVHRIVLNEADRLANKDSSNKAAITERNYTCILVKNTFRHANCYKVPLLKCEDIMPLILQILRTHIYEYYHDTYINVLNSYILPFRIYQVNMTHEQWKELLKICLNLYKYMSSPTSKRVVLDTLQMIIEYGCLHTNLFLNVKEILLFLESIFLDVEKNGEILAESIYKVTYTICQQIAVEYRITLCHFSENILPNIIRLDSSIEKYKLLLFFVKIHHPKGVCKTCDGAYAYDWEKWYNSLKSMYLMILKDFKADILSKSFLWFAIEVFKQVMENPDLITEKTSFNNYDYIQPAKRRRIAVKINGPVDMLIDNNPEEAWPMIQILTTLLNQYPECLKSEDFPIFLKVLVDLFTLSLKKEKIINNLFELAAVLLMNEKLCSIMDIEKSNIYWDQIWDILLRSLNINQNEISTHKLTQLFIIHNKITNPNALLKLYLTNVIKWSIMSLRTLIVICEHLPLHTNMRVFNINVLSPAIDTNSVRSCLIKWILNIPWHEMATQIRIDELCLLLIGITLKSKHQKQIKFNEYDINDICDCLKIEQNTKSFYEDIEHYYLLLRYKKNVFTKEKVENAEQKPEVNRYVLFMEDIVTYLINSLHVMIEDGNNALHIIIIKIAVVAKVLSMMKELNMVSKNIEDLSLIQALKNYIDIAYSSLEKITNPSRSKYNYLFNVTKALNILYGTSYDTDIAKIIVTSATLKMLENIFSLMNIEDNEISDYKTNRDYYDGYKSGLNGHKYLGRKVIQTKPCNFCDKGTIRIQTTKALALFCCMNLKQRKCEIQIKLMNNLLKIDMYDLSHTVDFMMAITVLKSLSKYDKEELWKNHNELPLKNLLQLYHECYKDETITRYILNVLPYFFNYALVYNYKLDNLMNIIARFNKLRSEKRYGVLAHKEFIKCLSEIIYISPSHFCYTTCHTLNQMPIFEGILSSLISHSFLAQVQIIECIQKIYSLKDINFEWKEILFTKIEKSINKLTINSKTDDKIKTDEKEITTANISLMLAAIISTNGTFQCRALLTMLQFSIDKKVESQIISKSISIMANQINYSNIMEENLSYLMTYWFNSKYSTQLFPWNLTQCKSEEQFYKIYSNTIAFIKFQNLELSSVISFCNYINLSFKQLIENIFPQIVSWLLYCINENNGNRSKTLVGKIFYKLKSNQDEFAEMRKFSNLFKEKFEEILIFLIERLHDEDYLEEILGERISFAISDPPHFKNKTMLICLKYIEENFIIPKMSIQYFLVYNCPRVLQKILSHLINNVYKKKFEEHKIKAFHQYIFFCSFIIKELKEEYFNTLSMYIIKDIGYSLLHIIKLFDDTLCKLGCKYFYKFIKHVLCVRVEEIKEILNFTVITLIPIAQAGKIPIALEILQFLIIDQKEILSDAIEKLNSFPNVPIFLKIRKIHNDLKYKAKEIYSLEQEVKHFLCTVTDKDIHYSIEDIIHLRIQLSTRKEELRELYDKLETFHGFFEDCTSSILHRLIYKLIKLTASSDINVSIEAVKCLGELGPTDLTSMIYFEKSHVKESSDLIEILSYKIMITMVQFLFQGDIEFRKISANILDVVLSSSWGQKLLNTEYMNNLKTVLNESQAVLPLNYIQPFIKDKNSKMSNIAINYTKIDDIIKSDNAFWTTQSDGSYASWITVLTCNVLECFTGFYSENLIPICALSTDFCEIILPRIIFLIIHIDKRFMSTISLCINTFFEYHFDFTIKPSIPSHKFTNCDHCIVRCMLNIVNYIRMQVPNNDLEFNYICIAKAAKYCSAFFTAILYAEMSCETILDDYNNFTNISKIDYVYEKSAEQGKVIQNILRDSYAKIGDFDAINGTGSSHLHDHSTRIQHYIHTNKWDKVMPAQDVELSSGNMSVIKEMANGLYQSGLHYLLSNFISTMSNNGVKIDKDIQYECAWRLSNWDICETNQALYPQNNCNLKLEITEHNYHFYHYEALKYFHEGNETAIQNAIQNARINIIKALKNINLESSKTIYEKLMQLQLINEIEELSFAKQGEYEKILHKWQQQDIANFNEFQYIEPILTQRTVMFQINDTLINNANIKSALFNTYLQISKIAADKDNLHIATRSLDILIKQKDIPSKIQDQLLYQESLLALVRKDLDVGRYLLRNLMQKETLDAKLRAQILRVYGDWMAETKSENPQTVIEKYYLKSIDINTSINTQNTDTVKDLHDTQVALARFADNQYQQISSYMKSPQFENLKECITYSYKGINKHSISEDKDIRSVMILNQRQNTNDVAELEHIQKEKDNYLILALKYYLIALQHSENYNLLIFRIIALWLDNIHQKEVNDLLQENLNRLPSFKFIPLVPQLAAHMNDEFNEFSEKIYNIMQRCALEHPHHTLPVLLALKNLYGDYDYNTARKSRTLEPRVLGTQKLLQEIKESDINLIIQEMEKLSHALVMLANLSTTSNKSGYEIKIPRNQKILKIKNFENIFVLTLTIDVRPSRNYNNVIGIVKYTESYETVGGINTPKKLTCIGTDGIYRHELIKGRDDLRQDAVMQQVFNVMNILLKSHKDTKRRKLTIRTYKVVPLTQRSGILEWCDKTIPIITILVGSSTIQGLHEKYYPKDYKANYCRDKLAAVGKSSTNVKLKVFMDCCAHMHPVMHHFFIERYPSPETWFERRLAYTRSIATTSMAGYILGLGDRHLSNILIDQITAEVIHIDFGIAFEQGKVLPVPETIPFRLTRNIVDGMGVSGVEGTMRHCCEKTLTVLRDQRQIIITLLQVLLYDPLFKWTITPAEARNIQSGTSSKLVENNQCSKATNKTAERALLRIEQKLQGTEEGLASSVSGQVERLIQEAHDPMNLCRLYCGWQPYL</sequence>
<dbReference type="PANTHER" id="PTHR37079">
    <property type="entry name" value="SERINE/THREONINE-PROTEIN KINASE ATM"/>
    <property type="match status" value="1"/>
</dbReference>
<dbReference type="OrthoDB" id="381190at2759"/>
<dbReference type="GO" id="GO:0006281">
    <property type="term" value="P:DNA repair"/>
    <property type="evidence" value="ECO:0007669"/>
    <property type="project" value="InterPro"/>
</dbReference>
<evidence type="ECO:0000256" key="12">
    <source>
        <dbReference type="ARBA" id="ARBA00048679"/>
    </source>
</evidence>
<keyword evidence="6" id="KW-0227">DNA damage</keyword>
<dbReference type="InterPro" id="IPR036940">
    <property type="entry name" value="PI3/4_kinase_cat_sf"/>
</dbReference>
<dbReference type="GO" id="GO:0004674">
    <property type="term" value="F:protein serine/threonine kinase activity"/>
    <property type="evidence" value="ECO:0007669"/>
    <property type="project" value="UniProtKB-KW"/>
</dbReference>
<keyword evidence="8" id="KW-0067">ATP-binding</keyword>
<dbReference type="InterPro" id="IPR000403">
    <property type="entry name" value="PI3/4_kinase_cat_dom"/>
</dbReference>